<reference evidence="1 2" key="1">
    <citation type="submission" date="2020-05" db="EMBL/GenBank/DDBJ databases">
        <title>Complete genome sequence of Alicycliphilus denitrificans DP3.</title>
        <authorList>
            <person name="Chen X."/>
        </authorList>
    </citation>
    <scope>NUCLEOTIDE SEQUENCE [LARGE SCALE GENOMIC DNA]</scope>
    <source>
        <strain evidence="1 2">DP3</strain>
    </source>
</reference>
<evidence type="ECO:0000313" key="1">
    <source>
        <dbReference type="EMBL" id="QKD42650.1"/>
    </source>
</evidence>
<dbReference type="PANTHER" id="PTHR43664">
    <property type="entry name" value="MONOAMINE OXIDASE-RELATED"/>
    <property type="match status" value="1"/>
</dbReference>
<dbReference type="Pfam" id="PF19315">
    <property type="entry name" value="MC_hydratase"/>
    <property type="match status" value="1"/>
</dbReference>
<dbReference type="RefSeq" id="WP_013517424.1">
    <property type="nucleotide sequence ID" value="NZ_CP051298.1"/>
</dbReference>
<dbReference type="InterPro" id="IPR052342">
    <property type="entry name" value="MCH/BMMD"/>
</dbReference>
<protein>
    <submittedName>
        <fullName evidence="1">MaoC family dehydratase</fullName>
    </submittedName>
</protein>
<dbReference type="Gene3D" id="3.10.129.10">
    <property type="entry name" value="Hotdog Thioesterase"/>
    <property type="match status" value="1"/>
</dbReference>
<dbReference type="InterPro" id="IPR029069">
    <property type="entry name" value="HotDog_dom_sf"/>
</dbReference>
<sequence length="167" mass="18416">MTNRAALTSPDNYFEDFPVGRVIRHARGKTVTEMDNVLLTNLVMNTAEGHFNEDRMRQAAPGAIFSQRVVFGGINLSMVIGLASQDTAEQCVREVGLTAIKLSHPVFHGDTLYAYSEVLQADEEPGGATGRVRFRHYGVNQDRKLCVQAERTVILRRRPDPATGATA</sequence>
<accession>A0A858ZP80</accession>
<dbReference type="EMBL" id="CP051298">
    <property type="protein sequence ID" value="QKD42650.1"/>
    <property type="molecule type" value="Genomic_DNA"/>
</dbReference>
<dbReference type="CDD" id="cd03451">
    <property type="entry name" value="FkbR2"/>
    <property type="match status" value="1"/>
</dbReference>
<dbReference type="AlphaFoldDB" id="A0A858ZP80"/>
<proteinExistence type="predicted"/>
<organism evidence="1 2">
    <name type="scientific">Alicycliphilus denitrificans</name>
    <dbReference type="NCBI Taxonomy" id="179636"/>
    <lineage>
        <taxon>Bacteria</taxon>
        <taxon>Pseudomonadati</taxon>
        <taxon>Pseudomonadota</taxon>
        <taxon>Betaproteobacteria</taxon>
        <taxon>Burkholderiales</taxon>
        <taxon>Comamonadaceae</taxon>
        <taxon>Alicycliphilus</taxon>
    </lineage>
</organism>
<evidence type="ECO:0000313" key="2">
    <source>
        <dbReference type="Proteomes" id="UP000500755"/>
    </source>
</evidence>
<dbReference type="PANTHER" id="PTHR43664:SF1">
    <property type="entry name" value="BETA-METHYLMALYL-COA DEHYDRATASE"/>
    <property type="match status" value="1"/>
</dbReference>
<dbReference type="SUPFAM" id="SSF54637">
    <property type="entry name" value="Thioesterase/thiol ester dehydrase-isomerase"/>
    <property type="match status" value="1"/>
</dbReference>
<name>A0A858ZP80_9BURK</name>
<dbReference type="InterPro" id="IPR048274">
    <property type="entry name" value="MC_hydratase"/>
</dbReference>
<dbReference type="Proteomes" id="UP000500755">
    <property type="component" value="Chromosome"/>
</dbReference>
<gene>
    <name evidence="1" type="ORF">HF896_03100</name>
</gene>
<dbReference type="GO" id="GO:0016829">
    <property type="term" value="F:lyase activity"/>
    <property type="evidence" value="ECO:0007669"/>
    <property type="project" value="InterPro"/>
</dbReference>